<evidence type="ECO:0000256" key="5">
    <source>
        <dbReference type="ARBA" id="ARBA00023239"/>
    </source>
</evidence>
<keyword evidence="3 6" id="KW-0408">Iron</keyword>
<protein>
    <recommendedName>
        <fullName evidence="6">3-isopropylmalate dehydratase large subunit</fullName>
        <ecNumber evidence="6">4.2.1.33</ecNumber>
    </recommendedName>
    <alternativeName>
        <fullName evidence="6">Alpha-IPM isomerase</fullName>
        <shortName evidence="6">IPMI</shortName>
    </alternativeName>
    <alternativeName>
        <fullName evidence="6">Isopropylmalate isomerase</fullName>
    </alternativeName>
</protein>
<evidence type="ECO:0000256" key="6">
    <source>
        <dbReference type="HAMAP-Rule" id="MF_01027"/>
    </source>
</evidence>
<dbReference type="Proteomes" id="UP001299608">
    <property type="component" value="Unassembled WGS sequence"/>
</dbReference>
<dbReference type="InterPro" id="IPR050067">
    <property type="entry name" value="IPM_dehydratase_rel_enz"/>
</dbReference>
<comment type="function">
    <text evidence="6">Catalyzes the isomerization between 2-isopropylmalate and 3-isopropylmalate, via the formation of 2-isopropylmaleate.</text>
</comment>
<feature type="domain" description="Aconitase/3-isopropylmalate dehydratase large subunit alpha/beta/alpha" evidence="7">
    <location>
        <begin position="306"/>
        <end position="429"/>
    </location>
</feature>
<dbReference type="EMBL" id="JAKNGE010000003">
    <property type="protein sequence ID" value="MCG4744322.1"/>
    <property type="molecule type" value="Genomic_DNA"/>
</dbReference>
<dbReference type="GO" id="GO:0046872">
    <property type="term" value="F:metal ion binding"/>
    <property type="evidence" value="ECO:0007669"/>
    <property type="project" value="UniProtKB-KW"/>
</dbReference>
<evidence type="ECO:0000256" key="1">
    <source>
        <dbReference type="ARBA" id="ARBA00022485"/>
    </source>
</evidence>
<sequence>MGARMTLSPHMAYCEVEVMKEMTFAQKALARAAGKEYVDTGEIINANVDVAMMDDILGPRIEIAEGLKELEAEVWDKSKVVVISDHYTPPCEIKQAEAVKFTKAWSLEKQVDYHEYEGPCHQVLAEACYDQPGTLIVGTDSHTCMSGAFGAFGTGIGSTEMLGVLVTGQIWLKVPESYRIEWRNTLGRGVFAKDMVLHDCGTIGHSGATYKALEYCGEAIRSLSMDERMAITNMAVEMGAKAGYIPPDEKTLEYLEAHGGSRECQLLYPDEGAGYERNYVHDAASLVPQVACPHHVDNVHDVTEVEGTLLTQVYIGSCTGGRISDLRTAARVLKNKKVSKGMRLLVSPASREVYRMALQEGILDILAQAGAVIVAPSCGLCLGAHTGILAGGESCISTSNRNFIGRMGSKDAKVYLSSAATAAASAVEGRIADPRGYFAD</sequence>
<dbReference type="HAMAP" id="MF_01027">
    <property type="entry name" value="LeuC_type2"/>
    <property type="match status" value="1"/>
</dbReference>
<comment type="subunit">
    <text evidence="6">Heterodimer of LeuC and LeuD.</text>
</comment>
<comment type="similarity">
    <text evidence="6">Belongs to the aconitase/IPM isomerase family. LeuC type 2 subfamily.</text>
</comment>
<dbReference type="PANTHER" id="PTHR43822">
    <property type="entry name" value="HOMOACONITASE, MITOCHONDRIAL-RELATED"/>
    <property type="match status" value="1"/>
</dbReference>
<dbReference type="GO" id="GO:0051539">
    <property type="term" value="F:4 iron, 4 sulfur cluster binding"/>
    <property type="evidence" value="ECO:0007669"/>
    <property type="project" value="UniProtKB-KW"/>
</dbReference>
<feature type="domain" description="Aconitase/3-isopropylmalate dehydratase large subunit alpha/beta/alpha" evidence="7">
    <location>
        <begin position="98"/>
        <end position="304"/>
    </location>
</feature>
<keyword evidence="4 6" id="KW-0411">Iron-sulfur</keyword>
<name>A0AAW5BKJ4_9FIRM</name>
<comment type="cofactor">
    <cofactor evidence="6">
        <name>[4Fe-4S] cluster</name>
        <dbReference type="ChEBI" id="CHEBI:49883"/>
    </cofactor>
    <text evidence="6">Binds 1 [4Fe-4S] cluster per subunit.</text>
</comment>
<dbReference type="NCBIfam" id="NF001614">
    <property type="entry name" value="PRK00402.1"/>
    <property type="match status" value="1"/>
</dbReference>
<dbReference type="Gene3D" id="3.30.499.10">
    <property type="entry name" value="Aconitase, domain 3"/>
    <property type="match status" value="2"/>
</dbReference>
<organism evidence="8 9">
    <name type="scientific">Enterocloster aldenensis</name>
    <dbReference type="NCBI Taxonomy" id="358742"/>
    <lineage>
        <taxon>Bacteria</taxon>
        <taxon>Bacillati</taxon>
        <taxon>Bacillota</taxon>
        <taxon>Clostridia</taxon>
        <taxon>Lachnospirales</taxon>
        <taxon>Lachnospiraceae</taxon>
        <taxon>Enterocloster</taxon>
    </lineage>
</organism>
<dbReference type="AlphaFoldDB" id="A0AAW5BKJ4"/>
<dbReference type="NCBIfam" id="TIGR01343">
    <property type="entry name" value="hacA_fam"/>
    <property type="match status" value="1"/>
</dbReference>
<evidence type="ECO:0000256" key="4">
    <source>
        <dbReference type="ARBA" id="ARBA00023014"/>
    </source>
</evidence>
<dbReference type="GO" id="GO:0003861">
    <property type="term" value="F:3-isopropylmalate dehydratase activity"/>
    <property type="evidence" value="ECO:0007669"/>
    <property type="project" value="UniProtKB-UniRule"/>
</dbReference>
<accession>A0AAW5BKJ4</accession>
<dbReference type="Pfam" id="PF00330">
    <property type="entry name" value="Aconitase"/>
    <property type="match status" value="2"/>
</dbReference>
<dbReference type="InterPro" id="IPR018136">
    <property type="entry name" value="Aconitase_4Fe-4S_BS"/>
</dbReference>
<dbReference type="CDD" id="cd01583">
    <property type="entry name" value="IPMI"/>
    <property type="match status" value="1"/>
</dbReference>
<dbReference type="PROSITE" id="PS01244">
    <property type="entry name" value="ACONITASE_2"/>
    <property type="match status" value="1"/>
</dbReference>
<comment type="catalytic activity">
    <reaction evidence="6">
        <text>(2R,3S)-3-isopropylmalate = (2S)-2-isopropylmalate</text>
        <dbReference type="Rhea" id="RHEA:32287"/>
        <dbReference type="ChEBI" id="CHEBI:1178"/>
        <dbReference type="ChEBI" id="CHEBI:35121"/>
        <dbReference type="EC" id="4.2.1.33"/>
    </reaction>
</comment>
<dbReference type="InterPro" id="IPR036008">
    <property type="entry name" value="Aconitase_4Fe-4S_dom"/>
</dbReference>
<feature type="binding site" evidence="6">
    <location>
        <position position="381"/>
    </location>
    <ligand>
        <name>[4Fe-4S] cluster</name>
        <dbReference type="ChEBI" id="CHEBI:49883"/>
    </ligand>
</feature>
<proteinExistence type="inferred from homology"/>
<dbReference type="InterPro" id="IPR015931">
    <property type="entry name" value="Acnase/IPM_dHydase_lsu_aba_1/3"/>
</dbReference>
<comment type="caution">
    <text evidence="8">The sequence shown here is derived from an EMBL/GenBank/DDBJ whole genome shotgun (WGS) entry which is preliminary data.</text>
</comment>
<keyword evidence="1 6" id="KW-0004">4Fe-4S</keyword>
<dbReference type="InterPro" id="IPR011826">
    <property type="entry name" value="HAcnase/IPMdehydase_lsu_prok"/>
</dbReference>
<evidence type="ECO:0000259" key="7">
    <source>
        <dbReference type="Pfam" id="PF00330"/>
    </source>
</evidence>
<dbReference type="PANTHER" id="PTHR43822:SF2">
    <property type="entry name" value="HOMOACONITASE, MITOCHONDRIAL"/>
    <property type="match status" value="1"/>
</dbReference>
<keyword evidence="6" id="KW-0100">Branched-chain amino acid biosynthesis</keyword>
<evidence type="ECO:0000313" key="9">
    <source>
        <dbReference type="Proteomes" id="UP001299608"/>
    </source>
</evidence>
<reference evidence="8" key="1">
    <citation type="submission" date="2022-01" db="EMBL/GenBank/DDBJ databases">
        <title>Collection of gut derived symbiotic bacterial strains cultured from healthy donors.</title>
        <authorList>
            <person name="Lin H."/>
            <person name="Kohout C."/>
            <person name="Waligurski E."/>
            <person name="Pamer E.G."/>
        </authorList>
    </citation>
    <scope>NUCLEOTIDE SEQUENCE</scope>
    <source>
        <strain evidence="8">DFI.6.55</strain>
    </source>
</reference>
<dbReference type="NCBIfam" id="TIGR02086">
    <property type="entry name" value="IPMI_arch"/>
    <property type="match status" value="1"/>
</dbReference>
<dbReference type="GO" id="GO:0009098">
    <property type="term" value="P:L-leucine biosynthetic process"/>
    <property type="evidence" value="ECO:0007669"/>
    <property type="project" value="UniProtKB-UniRule"/>
</dbReference>
<keyword evidence="5 6" id="KW-0456">Lyase</keyword>
<dbReference type="InterPro" id="IPR001030">
    <property type="entry name" value="Acoase/IPM_deHydtase_lsu_aba"/>
</dbReference>
<dbReference type="SUPFAM" id="SSF53732">
    <property type="entry name" value="Aconitase iron-sulfur domain"/>
    <property type="match status" value="1"/>
</dbReference>
<feature type="binding site" evidence="6">
    <location>
        <position position="378"/>
    </location>
    <ligand>
        <name>[4Fe-4S] cluster</name>
        <dbReference type="ChEBI" id="CHEBI:49883"/>
    </ligand>
</feature>
<evidence type="ECO:0000256" key="3">
    <source>
        <dbReference type="ARBA" id="ARBA00023004"/>
    </source>
</evidence>
<dbReference type="EC" id="4.2.1.33" evidence="6"/>
<keyword evidence="2 6" id="KW-0479">Metal-binding</keyword>
<keyword evidence="6" id="KW-0432">Leucine biosynthesis</keyword>
<dbReference type="InterPro" id="IPR033941">
    <property type="entry name" value="IPMI_cat"/>
</dbReference>
<dbReference type="InterPro" id="IPR006251">
    <property type="entry name" value="Homoacnase/IPMdehydase_lsu"/>
</dbReference>
<comment type="pathway">
    <text evidence="6">Amino-acid biosynthesis; L-leucine biosynthesis; L-leucine from 3-methyl-2-oxobutanoate: step 2/4.</text>
</comment>
<dbReference type="RefSeq" id="WP_238053404.1">
    <property type="nucleotide sequence ID" value="NZ_JAKNGE010000003.1"/>
</dbReference>
<feature type="binding site" evidence="6">
    <location>
        <position position="318"/>
    </location>
    <ligand>
        <name>[4Fe-4S] cluster</name>
        <dbReference type="ChEBI" id="CHEBI:49883"/>
    </ligand>
</feature>
<evidence type="ECO:0000313" key="8">
    <source>
        <dbReference type="EMBL" id="MCG4744322.1"/>
    </source>
</evidence>
<gene>
    <name evidence="6" type="primary">leuC</name>
    <name evidence="8" type="ORF">L0N08_02735</name>
</gene>
<dbReference type="PRINTS" id="PR00415">
    <property type="entry name" value="ACONITASE"/>
</dbReference>
<keyword evidence="6" id="KW-0028">Amino-acid biosynthesis</keyword>
<evidence type="ECO:0000256" key="2">
    <source>
        <dbReference type="ARBA" id="ARBA00022723"/>
    </source>
</evidence>